<dbReference type="AlphaFoldDB" id="A0A8B3S3Z9"/>
<organism evidence="1 2">
    <name type="scientific">Candidatus Argoarchaeum ethanivorans</name>
    <dbReference type="NCBI Taxonomy" id="2608793"/>
    <lineage>
        <taxon>Archaea</taxon>
        <taxon>Methanobacteriati</taxon>
        <taxon>Methanobacteriota</taxon>
        <taxon>Stenosarchaea group</taxon>
        <taxon>Methanomicrobia</taxon>
        <taxon>Methanosarcinales</taxon>
        <taxon>Methanosarcinales incertae sedis</taxon>
        <taxon>GOM Arc I cluster</taxon>
        <taxon>Candidatus Argoarchaeum</taxon>
    </lineage>
</organism>
<proteinExistence type="predicted"/>
<gene>
    <name evidence="1" type="ORF">AEth_00885</name>
</gene>
<accession>A0A8B3S3Z9</accession>
<dbReference type="EMBL" id="RPGO01000024">
    <property type="protein sequence ID" value="RZB30931.1"/>
    <property type="molecule type" value="Genomic_DNA"/>
</dbReference>
<protein>
    <submittedName>
        <fullName evidence="1">Uncharacterized protein</fullName>
    </submittedName>
</protein>
<evidence type="ECO:0000313" key="2">
    <source>
        <dbReference type="Proteomes" id="UP000291831"/>
    </source>
</evidence>
<comment type="caution">
    <text evidence="1">The sequence shown here is derived from an EMBL/GenBank/DDBJ whole genome shotgun (WGS) entry which is preliminary data.</text>
</comment>
<evidence type="ECO:0000313" key="1">
    <source>
        <dbReference type="EMBL" id="RZB30931.1"/>
    </source>
</evidence>
<sequence>MKKQTPPKEMQRRFREAREHLQKMQEEIAPFIKVRKFKKYSNKDEWRETSSLYSQDYNFAQCGLCKARKR</sequence>
<reference evidence="2" key="1">
    <citation type="submission" date="2019-01" db="EMBL/GenBank/DDBJ databases">
        <title>Anaerobic oxidation of ethane by archaea from a marine hydrocarbon seep.</title>
        <authorList>
            <person name="Musat F."/>
        </authorList>
    </citation>
    <scope>NUCLEOTIDE SEQUENCE [LARGE SCALE GENOMIC DNA]</scope>
</reference>
<name>A0A8B3S3Z9_9EURY</name>
<dbReference type="Proteomes" id="UP000291831">
    <property type="component" value="Unassembled WGS sequence"/>
</dbReference>